<dbReference type="Proteomes" id="UP000604661">
    <property type="component" value="Unassembled WGS sequence"/>
</dbReference>
<dbReference type="Pfam" id="PF13424">
    <property type="entry name" value="TPR_12"/>
    <property type="match status" value="4"/>
</dbReference>
<feature type="domain" description="NB-ARC" evidence="3">
    <location>
        <begin position="180"/>
        <end position="334"/>
    </location>
</feature>
<organism evidence="5 6">
    <name type="scientific">Nostoc linckia FACHB-391</name>
    <dbReference type="NCBI Taxonomy" id="2692906"/>
    <lineage>
        <taxon>Bacteria</taxon>
        <taxon>Bacillati</taxon>
        <taxon>Cyanobacteriota</taxon>
        <taxon>Cyanophyceae</taxon>
        <taxon>Nostocales</taxon>
        <taxon>Nostocaceae</taxon>
        <taxon>Nostoc</taxon>
    </lineage>
</organism>
<dbReference type="PRINTS" id="PR00364">
    <property type="entry name" value="DISEASERSIST"/>
</dbReference>
<keyword evidence="6" id="KW-1185">Reference proteome</keyword>
<proteinExistence type="predicted"/>
<evidence type="ECO:0000256" key="2">
    <source>
        <dbReference type="ARBA" id="ARBA00022803"/>
    </source>
</evidence>
<dbReference type="RefSeq" id="WP_190890457.1">
    <property type="nucleotide sequence ID" value="NZ_JACJTE010000003.1"/>
</dbReference>
<evidence type="ECO:0000313" key="5">
    <source>
        <dbReference type="EMBL" id="MBD2559870.1"/>
    </source>
</evidence>
<dbReference type="Gene3D" id="3.40.50.10140">
    <property type="entry name" value="Toll/interleukin-1 receptor homology (TIR) domain"/>
    <property type="match status" value="1"/>
</dbReference>
<dbReference type="Pfam" id="PF13676">
    <property type="entry name" value="TIR_2"/>
    <property type="match status" value="1"/>
</dbReference>
<dbReference type="Pfam" id="PF13374">
    <property type="entry name" value="TPR_10"/>
    <property type="match status" value="1"/>
</dbReference>
<dbReference type="InterPro" id="IPR019734">
    <property type="entry name" value="TPR_rpt"/>
</dbReference>
<evidence type="ECO:0000256" key="1">
    <source>
        <dbReference type="ARBA" id="ARBA00022737"/>
    </source>
</evidence>
<dbReference type="SMART" id="SM00028">
    <property type="entry name" value="TPR"/>
    <property type="match status" value="9"/>
</dbReference>
<name>A0ABR8ETB5_NOSLI</name>
<dbReference type="SUPFAM" id="SSF52200">
    <property type="entry name" value="Toll/Interleukin receptor TIR domain"/>
    <property type="match status" value="1"/>
</dbReference>
<accession>A0ABR8ETB5</accession>
<evidence type="ECO:0000259" key="3">
    <source>
        <dbReference type="Pfam" id="PF00931"/>
    </source>
</evidence>
<dbReference type="Gene3D" id="3.40.50.300">
    <property type="entry name" value="P-loop containing nucleotide triphosphate hydrolases"/>
    <property type="match status" value="1"/>
</dbReference>
<dbReference type="PANTHER" id="PTHR45641:SF19">
    <property type="entry name" value="NEPHROCYSTIN-3"/>
    <property type="match status" value="1"/>
</dbReference>
<evidence type="ECO:0000313" key="6">
    <source>
        <dbReference type="Proteomes" id="UP000604661"/>
    </source>
</evidence>
<keyword evidence="1" id="KW-0677">Repeat</keyword>
<feature type="domain" description="TIR" evidence="4">
    <location>
        <begin position="5"/>
        <end position="126"/>
    </location>
</feature>
<dbReference type="PANTHER" id="PTHR45641">
    <property type="entry name" value="TETRATRICOPEPTIDE REPEAT PROTEIN (AFU_ORTHOLOGUE AFUA_6G03870)"/>
    <property type="match status" value="1"/>
</dbReference>
<dbReference type="InterPro" id="IPR000157">
    <property type="entry name" value="TIR_dom"/>
</dbReference>
<dbReference type="InterPro" id="IPR035897">
    <property type="entry name" value="Toll_tir_struct_dom_sf"/>
</dbReference>
<dbReference type="SUPFAM" id="SSF48452">
    <property type="entry name" value="TPR-like"/>
    <property type="match status" value="3"/>
</dbReference>
<dbReference type="Pfam" id="PF00931">
    <property type="entry name" value="NB-ARC"/>
    <property type="match status" value="1"/>
</dbReference>
<dbReference type="InterPro" id="IPR002182">
    <property type="entry name" value="NB-ARC"/>
</dbReference>
<dbReference type="InterPro" id="IPR027417">
    <property type="entry name" value="P-loop_NTPase"/>
</dbReference>
<dbReference type="SUPFAM" id="SSF52540">
    <property type="entry name" value="P-loop containing nucleoside triphosphate hydrolases"/>
    <property type="match status" value="1"/>
</dbReference>
<gene>
    <name evidence="5" type="ORF">H6G95_04390</name>
</gene>
<reference evidence="5 6" key="1">
    <citation type="journal article" date="2020" name="ISME J.">
        <title>Comparative genomics reveals insights into cyanobacterial evolution and habitat adaptation.</title>
        <authorList>
            <person name="Chen M.Y."/>
            <person name="Teng W.K."/>
            <person name="Zhao L."/>
            <person name="Hu C.X."/>
            <person name="Zhou Y.K."/>
            <person name="Han B.P."/>
            <person name="Song L.R."/>
            <person name="Shu W.S."/>
        </authorList>
    </citation>
    <scope>NUCLEOTIDE SEQUENCE [LARGE SCALE GENOMIC DNA]</scope>
    <source>
        <strain evidence="5 6">FACHB-391</strain>
    </source>
</reference>
<evidence type="ECO:0000259" key="4">
    <source>
        <dbReference type="Pfam" id="PF13676"/>
    </source>
</evidence>
<comment type="caution">
    <text evidence="5">The sequence shown here is derived from an EMBL/GenBank/DDBJ whole genome shotgun (WGS) entry which is preliminary data.</text>
</comment>
<protein>
    <submittedName>
        <fullName evidence="5">Tetratricopeptide repeat protein</fullName>
    </submittedName>
</protein>
<dbReference type="InterPro" id="IPR011990">
    <property type="entry name" value="TPR-like_helical_dom_sf"/>
</dbReference>
<keyword evidence="2" id="KW-0802">TPR repeat</keyword>
<dbReference type="EMBL" id="JACJTE010000003">
    <property type="protein sequence ID" value="MBD2559870.1"/>
    <property type="molecule type" value="Genomic_DNA"/>
</dbReference>
<dbReference type="Gene3D" id="1.25.40.10">
    <property type="entry name" value="Tetratricopeptide repeat domain"/>
    <property type="match status" value="3"/>
</dbReference>
<sequence length="947" mass="107760">MKNSIFISYRISDTGDSTGRIYDYLVHYFGKDHVFKDVQKIPMGLDYRKEINDALSSCRVMLVVIGPSWLTVTDDAGNRRLDQSEDWVRLEIETALKKNIPVIPLLMKGAKLPTESELPESINELAYRNKTEIRLNDPDFDKDMRWLVDNIKEGIGVIETSTEIPQNLPLSGVVKFFGREDELKNLHQLLQDNKQVAITAIAGMGGLGKTELALQYAMAHREIYKGGICWLLAKAGDVGIQIVQFARTQLDLKPPEDFDIFAQVQYCFRLWREGDVLLVLDDVGEYQQVKPYLPSLSSRFKVLITTRQHLGASIKELSLDVLQPEAALELLRSFFKETPQRIEQELAVANQLCEWLGYLPLGLELVGRYLARKQDLSLTEMLRRLEKKRLEQRALVKPEADMTAQRGVLAAFELSWQELEDSDKQLGCLLSLFAASPIPWKFVEQCLPESDEGELEEIRDDILRKLHLLQRKSEGVYQLHPLLREFFQYKLTGLEQAEELKQSFCKVMVAIAKEIPETPIFEQINAISLAIPHIAEVSRKLIEYVSDDDLIWAFIGNARFYNGQGLYEKAAPWFEQCLEVSKKRLGEEHPDVAQSLNNLAQLYNSQGRYSEAEPLFIQTLVIRRKLLGEEHPDVAQSLNNLAELYESQGRYNEAEPLLIQALALTRKLLGEEHRFVALSLNNLAGLYESQGRYSKAEPLYIQALALKRKLLGEEHPSVTISLNNLAYLYQSQGRYSEAEPLFIQALALRRKLLGEEHPSVATSLNNLAGLYLLQEKYSEAEPLCIQALALRRKLLGEEHPSVAATLNNLALLYYSQGRYSEAEPLYIQALALWRKVLGEEHRYVAASLNNLAGLYLLQEKYSEAEPLFIQALALRRKLLGEEHPDVAQSLDNLAGLYKSQGRYSEAEPLCIQALDIFEQQLGLDHPDTVTVRENLADLRDRLPLNPE</sequence>